<dbReference type="SUPFAM" id="SSF55021">
    <property type="entry name" value="ACT-like"/>
    <property type="match status" value="1"/>
</dbReference>
<dbReference type="InterPro" id="IPR004095">
    <property type="entry name" value="TGS"/>
</dbReference>
<protein>
    <submittedName>
        <fullName evidence="8">RelA/SpoT family protein</fullName>
    </submittedName>
</protein>
<dbReference type="InterPro" id="IPR004811">
    <property type="entry name" value="RelA/Spo_fam"/>
</dbReference>
<dbReference type="SMART" id="SM00954">
    <property type="entry name" value="RelA_SpoT"/>
    <property type="match status" value="1"/>
</dbReference>
<dbReference type="CDD" id="cd05399">
    <property type="entry name" value="NT_Rel-Spo_like"/>
    <property type="match status" value="1"/>
</dbReference>
<dbReference type="InterPro" id="IPR012675">
    <property type="entry name" value="Beta-grasp_dom_sf"/>
</dbReference>
<dbReference type="Proteomes" id="UP001431313">
    <property type="component" value="Unassembled WGS sequence"/>
</dbReference>
<dbReference type="SUPFAM" id="SSF81271">
    <property type="entry name" value="TGS-like"/>
    <property type="match status" value="1"/>
</dbReference>
<dbReference type="Gene3D" id="3.30.70.260">
    <property type="match status" value="1"/>
</dbReference>
<keyword evidence="9" id="KW-1185">Reference proteome</keyword>
<dbReference type="Pfam" id="PF02824">
    <property type="entry name" value="TGS"/>
    <property type="match status" value="1"/>
</dbReference>
<evidence type="ECO:0000256" key="4">
    <source>
        <dbReference type="SAM" id="MobiDB-lite"/>
    </source>
</evidence>
<dbReference type="Pfam" id="PF13291">
    <property type="entry name" value="ACT_4"/>
    <property type="match status" value="1"/>
</dbReference>
<feature type="region of interest" description="Disordered" evidence="4">
    <location>
        <begin position="652"/>
        <end position="677"/>
    </location>
</feature>
<dbReference type="CDD" id="cd01668">
    <property type="entry name" value="TGS_RSH"/>
    <property type="match status" value="1"/>
</dbReference>
<dbReference type="CDD" id="cd04876">
    <property type="entry name" value="ACT_RelA-SpoT"/>
    <property type="match status" value="1"/>
</dbReference>
<feature type="domain" description="HD" evidence="6">
    <location>
        <begin position="133"/>
        <end position="230"/>
    </location>
</feature>
<reference evidence="8" key="1">
    <citation type="submission" date="2022-08" db="EMBL/GenBank/DDBJ databases">
        <authorList>
            <person name="Somphong A."/>
            <person name="Phongsopitanun W."/>
        </authorList>
    </citation>
    <scope>NUCLEOTIDE SEQUENCE</scope>
    <source>
        <strain evidence="8">LP05-1</strain>
    </source>
</reference>
<comment type="function">
    <text evidence="3">In eubacteria ppGpp (guanosine 3'-diphosphate 5'-diphosphate) is a mediator of the stringent response that coordinates a variety of cellular activities in response to changes in nutritional abundance.</text>
</comment>
<dbReference type="SUPFAM" id="SSF109604">
    <property type="entry name" value="HD-domain/PDEase-like"/>
    <property type="match status" value="1"/>
</dbReference>
<evidence type="ECO:0000256" key="3">
    <source>
        <dbReference type="RuleBase" id="RU003847"/>
    </source>
</evidence>
<comment type="caution">
    <text evidence="8">The sequence shown here is derived from an EMBL/GenBank/DDBJ whole genome shotgun (WGS) entry which is preliminary data.</text>
</comment>
<dbReference type="Pfam" id="PF04607">
    <property type="entry name" value="RelA_SpoT"/>
    <property type="match status" value="1"/>
</dbReference>
<dbReference type="Pfam" id="PF19296">
    <property type="entry name" value="RelA_AH_RIS"/>
    <property type="match status" value="1"/>
</dbReference>
<gene>
    <name evidence="8" type="ORF">NX801_11435</name>
</gene>
<feature type="compositionally biased region" description="Low complexity" evidence="4">
    <location>
        <begin position="40"/>
        <end position="49"/>
    </location>
</feature>
<dbReference type="InterPro" id="IPR033655">
    <property type="entry name" value="TGS_RelA/SpoT"/>
</dbReference>
<name>A0ABT2CFV3_9ACTN</name>
<dbReference type="InterPro" id="IPR043519">
    <property type="entry name" value="NT_sf"/>
</dbReference>
<dbReference type="NCBIfam" id="TIGR00691">
    <property type="entry name" value="spoT_relA"/>
    <property type="match status" value="1"/>
</dbReference>
<feature type="region of interest" description="Disordered" evidence="4">
    <location>
        <begin position="1"/>
        <end position="70"/>
    </location>
</feature>
<evidence type="ECO:0000256" key="1">
    <source>
        <dbReference type="ARBA" id="ARBA00004976"/>
    </source>
</evidence>
<dbReference type="PANTHER" id="PTHR21262:SF31">
    <property type="entry name" value="GTP PYROPHOSPHOKINASE"/>
    <property type="match status" value="1"/>
</dbReference>
<sequence length="827" mass="91754">MPDEAQPLSAAQPDQRADRTAAAPATPRNTPAETRPKPAAPQRAQGPAPVTAPKPTPPSAARGGGSSSRVRARLARLGVQRSSPYNPVLEPLLRIVRGNDPKIESATLRQIESAYQVAERWHRGQKRKSGDPYITHPLAVTTILAELGMDPATLMAGLLHDTVEDTEYGLDALRKDFGDQVALLVDGVTKLDKVKFGEAAQAETVRKMVVAMAKDPRVLVIKLADRLHNMRTMRYLKREKQEKKARETLEIYAPLAHRLGMNTIKWELEDLAFAILYPKMYDEIVRLVAERAPKRDEYLAIVTDEVQSDLRAARIKATVTGRPKHYYSVYQKMIVRGRDFAEIYDLVGIRVLVDTVRDCYAALGTVHARWNPVPGRFKDYIAMPKFNMYQSLHTTVIGPNGKPVELQIRTFDMHRRAEYGIAAHWKYKQEAVAGASKVRSDAPRTTGKDDHLNDMAWLRQLLDWQKETEDPGEFLESLRFDLSRNEVFVFTPKGDVIALPAGATPVDFSYAVHTEVGHRTIGARVNGRLVPLESTLDNGDLVEVFTSKAPGAGPSRDWLGFVKSPRARNKIRAWFSKERRDEAIEQGKDSIARAMRKQNLPIQRILTGDSLVTLAHEMRYPDISSLYAAIGEGHVAAQGVVQKLVQALGGEEAAKEDVAESAPPSRGRSKRRSSADPGVVVKGVEDVWVKLARCCTPVPGDPIIGFVTRGSGVSVHRADCVNVDSLSQQPERILDVEWAPTQSSVFLVAIQVEALDRSRLLSDVTRVLSDQHVNILSAAVQTSRDRVATSRFTFEMGDPKHLGHVLKAVRGVEGVYDVYRVTSARRP</sequence>
<evidence type="ECO:0000259" key="7">
    <source>
        <dbReference type="PROSITE" id="PS51880"/>
    </source>
</evidence>
<dbReference type="InterPro" id="IPR002912">
    <property type="entry name" value="ACT_dom"/>
</dbReference>
<dbReference type="Pfam" id="PF13328">
    <property type="entry name" value="HD_4"/>
    <property type="match status" value="1"/>
</dbReference>
<dbReference type="SMART" id="SM00471">
    <property type="entry name" value="HDc"/>
    <property type="match status" value="1"/>
</dbReference>
<dbReference type="PANTHER" id="PTHR21262">
    <property type="entry name" value="GUANOSINE-3',5'-BIS DIPHOSPHATE 3'-PYROPHOSPHOHYDROLASE"/>
    <property type="match status" value="1"/>
</dbReference>
<dbReference type="InterPro" id="IPR012676">
    <property type="entry name" value="TGS-like"/>
</dbReference>
<dbReference type="RefSeq" id="WP_258787275.1">
    <property type="nucleotide sequence ID" value="NZ_JANUGQ010000007.1"/>
</dbReference>
<evidence type="ECO:0000256" key="2">
    <source>
        <dbReference type="ARBA" id="ARBA00048244"/>
    </source>
</evidence>
<comment type="catalytic activity">
    <reaction evidence="2">
        <text>GTP + ATP = guanosine 3'-diphosphate 5'-triphosphate + AMP</text>
        <dbReference type="Rhea" id="RHEA:22088"/>
        <dbReference type="ChEBI" id="CHEBI:30616"/>
        <dbReference type="ChEBI" id="CHEBI:37565"/>
        <dbReference type="ChEBI" id="CHEBI:142410"/>
        <dbReference type="ChEBI" id="CHEBI:456215"/>
        <dbReference type="EC" id="2.7.6.5"/>
    </reaction>
</comment>
<dbReference type="InterPro" id="IPR045865">
    <property type="entry name" value="ACT-like_dom_sf"/>
</dbReference>
<dbReference type="EMBL" id="JANUGQ010000007">
    <property type="protein sequence ID" value="MCS0636261.1"/>
    <property type="molecule type" value="Genomic_DNA"/>
</dbReference>
<feature type="domain" description="TGS" evidence="7">
    <location>
        <begin position="485"/>
        <end position="546"/>
    </location>
</feature>
<dbReference type="PROSITE" id="PS51671">
    <property type="entry name" value="ACT"/>
    <property type="match status" value="1"/>
</dbReference>
<dbReference type="InterPro" id="IPR003607">
    <property type="entry name" value="HD/PDEase_dom"/>
</dbReference>
<organism evidence="8 9">
    <name type="scientific">Streptomyces pyxinae</name>
    <dbReference type="NCBI Taxonomy" id="2970734"/>
    <lineage>
        <taxon>Bacteria</taxon>
        <taxon>Bacillati</taxon>
        <taxon>Actinomycetota</taxon>
        <taxon>Actinomycetes</taxon>
        <taxon>Kitasatosporales</taxon>
        <taxon>Streptomycetaceae</taxon>
        <taxon>Streptomyces</taxon>
    </lineage>
</organism>
<dbReference type="Gene3D" id="3.30.460.10">
    <property type="entry name" value="Beta Polymerase, domain 2"/>
    <property type="match status" value="1"/>
</dbReference>
<dbReference type="InterPro" id="IPR045600">
    <property type="entry name" value="RelA/SpoT_AH_RIS"/>
</dbReference>
<dbReference type="CDD" id="cd00077">
    <property type="entry name" value="HDc"/>
    <property type="match status" value="1"/>
</dbReference>
<accession>A0ABT2CFV3</accession>
<dbReference type="InterPro" id="IPR007685">
    <property type="entry name" value="RelA_SpoT"/>
</dbReference>
<evidence type="ECO:0000313" key="9">
    <source>
        <dbReference type="Proteomes" id="UP001431313"/>
    </source>
</evidence>
<dbReference type="PROSITE" id="PS51831">
    <property type="entry name" value="HD"/>
    <property type="match status" value="1"/>
</dbReference>
<dbReference type="PROSITE" id="PS51880">
    <property type="entry name" value="TGS"/>
    <property type="match status" value="1"/>
</dbReference>
<dbReference type="Gene3D" id="3.10.20.30">
    <property type="match status" value="1"/>
</dbReference>
<comment type="pathway">
    <text evidence="1">Purine metabolism; ppGpp biosynthesis; ppGpp from GTP: step 1/2.</text>
</comment>
<proteinExistence type="inferred from homology"/>
<evidence type="ECO:0000313" key="8">
    <source>
        <dbReference type="EMBL" id="MCS0636261.1"/>
    </source>
</evidence>
<evidence type="ECO:0000259" key="5">
    <source>
        <dbReference type="PROSITE" id="PS51671"/>
    </source>
</evidence>
<evidence type="ECO:0000259" key="6">
    <source>
        <dbReference type="PROSITE" id="PS51831"/>
    </source>
</evidence>
<dbReference type="Gene3D" id="1.10.3210.10">
    <property type="entry name" value="Hypothetical protein af1432"/>
    <property type="match status" value="1"/>
</dbReference>
<comment type="similarity">
    <text evidence="3">Belongs to the relA/spoT family.</text>
</comment>
<feature type="domain" description="ACT" evidence="5">
    <location>
        <begin position="749"/>
        <end position="823"/>
    </location>
</feature>
<feature type="compositionally biased region" description="Low complexity" evidence="4">
    <location>
        <begin position="10"/>
        <end position="33"/>
    </location>
</feature>
<dbReference type="SUPFAM" id="SSF81301">
    <property type="entry name" value="Nucleotidyltransferase"/>
    <property type="match status" value="1"/>
</dbReference>
<dbReference type="InterPro" id="IPR006674">
    <property type="entry name" value="HD_domain"/>
</dbReference>